<dbReference type="InterPro" id="IPR008753">
    <property type="entry name" value="Peptidase_M13_N"/>
</dbReference>
<dbReference type="PANTHER" id="PTHR11733">
    <property type="entry name" value="ZINC METALLOPROTEASE FAMILY M13 NEPRILYSIN-RELATED"/>
    <property type="match status" value="1"/>
</dbReference>
<dbReference type="SUPFAM" id="SSF55486">
    <property type="entry name" value="Metalloproteases ('zincins'), catalytic domain"/>
    <property type="match status" value="1"/>
</dbReference>
<dbReference type="AlphaFoldDB" id="A0A8S1HBY0"/>
<dbReference type="GO" id="GO:0004222">
    <property type="term" value="F:metalloendopeptidase activity"/>
    <property type="evidence" value="ECO:0007669"/>
    <property type="project" value="InterPro"/>
</dbReference>
<evidence type="ECO:0000259" key="2">
    <source>
        <dbReference type="Pfam" id="PF05649"/>
    </source>
</evidence>
<dbReference type="GO" id="GO:0016485">
    <property type="term" value="P:protein processing"/>
    <property type="evidence" value="ECO:0007669"/>
    <property type="project" value="TreeGrafter"/>
</dbReference>
<dbReference type="Gene3D" id="3.40.390.10">
    <property type="entry name" value="Collagenase (Catalytic Domain)"/>
    <property type="match status" value="1"/>
</dbReference>
<comment type="similarity">
    <text evidence="1">Belongs to the peptidase M13 family.</text>
</comment>
<dbReference type="EMBL" id="CAJGYM010000042">
    <property type="protein sequence ID" value="CAD6194166.1"/>
    <property type="molecule type" value="Genomic_DNA"/>
</dbReference>
<proteinExistence type="inferred from homology"/>
<organism evidence="3 4">
    <name type="scientific">Caenorhabditis auriculariae</name>
    <dbReference type="NCBI Taxonomy" id="2777116"/>
    <lineage>
        <taxon>Eukaryota</taxon>
        <taxon>Metazoa</taxon>
        <taxon>Ecdysozoa</taxon>
        <taxon>Nematoda</taxon>
        <taxon>Chromadorea</taxon>
        <taxon>Rhabditida</taxon>
        <taxon>Rhabditina</taxon>
        <taxon>Rhabditomorpha</taxon>
        <taxon>Rhabditoidea</taxon>
        <taxon>Rhabditidae</taxon>
        <taxon>Peloderinae</taxon>
        <taxon>Caenorhabditis</taxon>
    </lineage>
</organism>
<dbReference type="Pfam" id="PF05649">
    <property type="entry name" value="Peptidase_M13_N"/>
    <property type="match status" value="1"/>
</dbReference>
<gene>
    <name evidence="3" type="ORF">CAUJ_LOCUS10085</name>
</gene>
<name>A0A8S1HBY0_9PELO</name>
<comment type="caution">
    <text evidence="3">The sequence shown here is derived from an EMBL/GenBank/DDBJ whole genome shotgun (WGS) entry which is preliminary data.</text>
</comment>
<dbReference type="InterPro" id="IPR000718">
    <property type="entry name" value="Peptidase_M13"/>
</dbReference>
<dbReference type="Proteomes" id="UP000835052">
    <property type="component" value="Unassembled WGS sequence"/>
</dbReference>
<dbReference type="PANTHER" id="PTHR11733:SF206">
    <property type="entry name" value="PEPTIDASE M13 N-TERMINAL DOMAIN-CONTAINING PROTEIN"/>
    <property type="match status" value="1"/>
</dbReference>
<dbReference type="GO" id="GO:0005886">
    <property type="term" value="C:plasma membrane"/>
    <property type="evidence" value="ECO:0007669"/>
    <property type="project" value="TreeGrafter"/>
</dbReference>
<protein>
    <recommendedName>
        <fullName evidence="2">Peptidase M13 N-terminal domain-containing protein</fullName>
    </recommendedName>
</protein>
<accession>A0A8S1HBY0</accession>
<sequence length="504" mass="57922">MLDWYSGEFNLIMYDRDVHPQDRSKLVLQLRPPNLEKIIGGVKMELVQLAKPSETELEPLLQLSIRQNVLNEFVRQQLLRDPRDVQAQLDEVAQLMVELDSAAAISSRMTPNTTYMTFKQLFEAIPQLDLRGFLNAGLSTVYHWAEEDTVSIQNFEYLARLANIMASTSRRAVANYLLTVTAMNLKQYSYFPSEQFSWRECVEQLSQLEVVSKLYIEQFRRFDRSEVSQYLQTLKTDFLSTHRNTPLQYLSTINRLGFYVGFPKRLLDEDSVWMPLSQLSLDLTDYFNSIVRVSKEERNFALSQIGTYLDSDDAPKFPVLSADMLFDPHLGAIVLPMSFLQAPIYVPGDDVPMYGVYSSLGVTVLQMIAKVFWQGVNQNSQLQCLDNVFRGFLGPDRQNSVNLDKDLIYTIELSDAFKTTLYGYAKWQNDHSIHHEKTLPAYDKFDSISSLIVTFSTLFCNLEGIEPGSDYEAMMNTVASNSRQYSINFHCSNSSRIFNRRTCV</sequence>
<evidence type="ECO:0000313" key="3">
    <source>
        <dbReference type="EMBL" id="CAD6194166.1"/>
    </source>
</evidence>
<dbReference type="InterPro" id="IPR024079">
    <property type="entry name" value="MetalloPept_cat_dom_sf"/>
</dbReference>
<dbReference type="Gene3D" id="1.10.1380.10">
    <property type="entry name" value="Neutral endopeptidase , domain2"/>
    <property type="match status" value="1"/>
</dbReference>
<dbReference type="InterPro" id="IPR042089">
    <property type="entry name" value="Peptidase_M13_dom_2"/>
</dbReference>
<reference evidence="3" key="1">
    <citation type="submission" date="2020-10" db="EMBL/GenBank/DDBJ databases">
        <authorList>
            <person name="Kikuchi T."/>
        </authorList>
    </citation>
    <scope>NUCLEOTIDE SEQUENCE</scope>
    <source>
        <strain evidence="3">NKZ352</strain>
    </source>
</reference>
<evidence type="ECO:0000256" key="1">
    <source>
        <dbReference type="ARBA" id="ARBA00007357"/>
    </source>
</evidence>
<dbReference type="OrthoDB" id="5809267at2759"/>
<keyword evidence="4" id="KW-1185">Reference proteome</keyword>
<evidence type="ECO:0000313" key="4">
    <source>
        <dbReference type="Proteomes" id="UP000835052"/>
    </source>
</evidence>
<feature type="domain" description="Peptidase M13 N-terminal" evidence="2">
    <location>
        <begin position="78"/>
        <end position="238"/>
    </location>
</feature>
<dbReference type="PROSITE" id="PS51885">
    <property type="entry name" value="NEPRILYSIN"/>
    <property type="match status" value="1"/>
</dbReference>